<protein>
    <recommendedName>
        <fullName evidence="3">PIH1 N-terminal domain-containing protein</fullName>
    </recommendedName>
</protein>
<organism evidence="5">
    <name type="scientific">Candida tenuis (strain ATCC 10573 / BCRC 21748 / CBS 615 / JCM 9827 / NBRC 10315 / NRRL Y-1498 / VKM Y-70)</name>
    <name type="common">Yeast</name>
    <name type="synonym">Yamadazyma tenuis</name>
    <dbReference type="NCBI Taxonomy" id="590646"/>
    <lineage>
        <taxon>Eukaryota</taxon>
        <taxon>Fungi</taxon>
        <taxon>Dikarya</taxon>
        <taxon>Ascomycota</taxon>
        <taxon>Saccharomycotina</taxon>
        <taxon>Pichiomycetes</taxon>
        <taxon>Debaryomycetaceae</taxon>
        <taxon>Yamadazyma</taxon>
    </lineage>
</organism>
<dbReference type="PANTHER" id="PTHR22997">
    <property type="entry name" value="PIH1 DOMAIN-CONTAINING PROTEIN 1"/>
    <property type="match status" value="1"/>
</dbReference>
<dbReference type="GO" id="GO:0006364">
    <property type="term" value="P:rRNA processing"/>
    <property type="evidence" value="ECO:0007669"/>
    <property type="project" value="TreeGrafter"/>
</dbReference>
<keyword evidence="5" id="KW-1185">Reference proteome</keyword>
<sequence>MEVAGESIVLAPTPGYVLKSRVLESSSQTVVVSSKVFINVCQDPQVPQPPLAFDPAVVFPLIVDNKWEIPIIVSREKAVTDKKGQQSFCYDCCINDTCFRWCLIDSNLKSILNEWCMEAVEILYDIVLDRQYTMPKMMNKGELSATEIQRSDLTDTGLQKKLHDLKNNESLALIEEIRGGLKDNDLAGNIVLEAPVKRPLIEEIESTPKPKAQTSSAPQTQKPPTRVSNAVSFQSLQGKDYTFLVKIESNLPYNYAKLAYEGGHLIFESTCDQYKISPKLKIPVPAASEKFQSFYTDNTVYVFC</sequence>
<proteinExistence type="inferred from homology"/>
<dbReference type="Proteomes" id="UP000000707">
    <property type="component" value="Unassembled WGS sequence"/>
</dbReference>
<evidence type="ECO:0000259" key="3">
    <source>
        <dbReference type="Pfam" id="PF08190"/>
    </source>
</evidence>
<dbReference type="eggNOG" id="KOG4356">
    <property type="taxonomic scope" value="Eukaryota"/>
</dbReference>
<dbReference type="Pfam" id="PF08190">
    <property type="entry name" value="PIH1"/>
    <property type="match status" value="1"/>
</dbReference>
<evidence type="ECO:0000313" key="4">
    <source>
        <dbReference type="EMBL" id="EGV63060.1"/>
    </source>
</evidence>
<dbReference type="STRING" id="590646.G3B6Z8"/>
<evidence type="ECO:0000256" key="1">
    <source>
        <dbReference type="ARBA" id="ARBA00008511"/>
    </source>
</evidence>
<evidence type="ECO:0000313" key="5">
    <source>
        <dbReference type="Proteomes" id="UP000000707"/>
    </source>
</evidence>
<dbReference type="OrthoDB" id="5135119at2759"/>
<feature type="domain" description="PIH1 N-terminal" evidence="3">
    <location>
        <begin position="7"/>
        <end position="152"/>
    </location>
</feature>
<feature type="compositionally biased region" description="Polar residues" evidence="2">
    <location>
        <begin position="212"/>
        <end position="228"/>
    </location>
</feature>
<dbReference type="GO" id="GO:0005737">
    <property type="term" value="C:cytoplasm"/>
    <property type="evidence" value="ECO:0007669"/>
    <property type="project" value="TreeGrafter"/>
</dbReference>
<dbReference type="InterPro" id="IPR050734">
    <property type="entry name" value="PIH1/Kintoun_subfamily"/>
</dbReference>
<name>G3B6Z8_CANTC</name>
<feature type="region of interest" description="Disordered" evidence="2">
    <location>
        <begin position="205"/>
        <end position="228"/>
    </location>
</feature>
<comment type="similarity">
    <text evidence="1">Belongs to the PIH1 family.</text>
</comment>
<dbReference type="EMBL" id="GL996524">
    <property type="protein sequence ID" value="EGV63060.1"/>
    <property type="molecule type" value="Genomic_DNA"/>
</dbReference>
<dbReference type="GO" id="GO:0000492">
    <property type="term" value="P:box C/D snoRNP assembly"/>
    <property type="evidence" value="ECO:0007669"/>
    <property type="project" value="TreeGrafter"/>
</dbReference>
<dbReference type="InterPro" id="IPR012981">
    <property type="entry name" value="PIH1_N"/>
</dbReference>
<reference evidence="4 5" key="1">
    <citation type="journal article" date="2011" name="Proc. Natl. Acad. Sci. U.S.A.">
        <title>Comparative genomics of xylose-fermenting fungi for enhanced biofuel production.</title>
        <authorList>
            <person name="Wohlbach D.J."/>
            <person name="Kuo A."/>
            <person name="Sato T.K."/>
            <person name="Potts K.M."/>
            <person name="Salamov A.A."/>
            <person name="LaButti K.M."/>
            <person name="Sun H."/>
            <person name="Clum A."/>
            <person name="Pangilinan J.L."/>
            <person name="Lindquist E.A."/>
            <person name="Lucas S."/>
            <person name="Lapidus A."/>
            <person name="Jin M."/>
            <person name="Gunawan C."/>
            <person name="Balan V."/>
            <person name="Dale B.E."/>
            <person name="Jeffries T.W."/>
            <person name="Zinkel R."/>
            <person name="Barry K.W."/>
            <person name="Grigoriev I.V."/>
            <person name="Gasch A.P."/>
        </authorList>
    </citation>
    <scope>NUCLEOTIDE SEQUENCE [LARGE SCALE GENOMIC DNA]</scope>
    <source>
        <strain evidence="5">ATCC 10573 / BCRC 21748 / CBS 615 / JCM 9827 / NBRC 10315 / NRRL Y-1498 / VKM Y-70</strain>
    </source>
</reference>
<dbReference type="GO" id="GO:1990904">
    <property type="term" value="C:ribonucleoprotein complex"/>
    <property type="evidence" value="ECO:0007669"/>
    <property type="project" value="TreeGrafter"/>
</dbReference>
<dbReference type="HOGENOM" id="CLU_072113_0_0_1"/>
<evidence type="ECO:0000256" key="2">
    <source>
        <dbReference type="SAM" id="MobiDB-lite"/>
    </source>
</evidence>
<dbReference type="GO" id="GO:0097255">
    <property type="term" value="C:R2TP complex"/>
    <property type="evidence" value="ECO:0007669"/>
    <property type="project" value="TreeGrafter"/>
</dbReference>
<accession>G3B6Z8</accession>
<gene>
    <name evidence="4" type="ORF">CANTEDRAFT_122781</name>
</gene>
<dbReference type="PANTHER" id="PTHR22997:SF0">
    <property type="entry name" value="PIH1 DOMAIN-CONTAINING PROTEIN 1"/>
    <property type="match status" value="1"/>
</dbReference>
<dbReference type="AlphaFoldDB" id="G3B6Z8"/>